<dbReference type="EMBL" id="JBHSFQ010000003">
    <property type="protein sequence ID" value="MFC4561201.1"/>
    <property type="molecule type" value="Genomic_DNA"/>
</dbReference>
<evidence type="ECO:0000313" key="3">
    <source>
        <dbReference type="EMBL" id="MFC4561201.1"/>
    </source>
</evidence>
<dbReference type="Pfam" id="PF19944">
    <property type="entry name" value="DUF6406"/>
    <property type="match status" value="1"/>
</dbReference>
<gene>
    <name evidence="3" type="ORF">ACFO4E_04940</name>
</gene>
<keyword evidence="4" id="KW-1185">Reference proteome</keyword>
<dbReference type="InterPro" id="IPR045642">
    <property type="entry name" value="DUF6406"/>
</dbReference>
<dbReference type="Proteomes" id="UP001595923">
    <property type="component" value="Unassembled WGS sequence"/>
</dbReference>
<feature type="chain" id="PRO_5046634820" evidence="2">
    <location>
        <begin position="29"/>
        <end position="140"/>
    </location>
</feature>
<keyword evidence="2" id="KW-0732">Signal</keyword>
<evidence type="ECO:0000256" key="2">
    <source>
        <dbReference type="SAM" id="SignalP"/>
    </source>
</evidence>
<proteinExistence type="predicted"/>
<protein>
    <submittedName>
        <fullName evidence="3">DUF6406 domain-containing protein</fullName>
    </submittedName>
</protein>
<accession>A0ABV9DSR1</accession>
<reference evidence="4" key="1">
    <citation type="journal article" date="2019" name="Int. J. Syst. Evol. Microbiol.">
        <title>The Global Catalogue of Microorganisms (GCM) 10K type strain sequencing project: providing services to taxonomists for standard genome sequencing and annotation.</title>
        <authorList>
            <consortium name="The Broad Institute Genomics Platform"/>
            <consortium name="The Broad Institute Genome Sequencing Center for Infectious Disease"/>
            <person name="Wu L."/>
            <person name="Ma J."/>
        </authorList>
    </citation>
    <scope>NUCLEOTIDE SEQUENCE [LARGE SCALE GENOMIC DNA]</scope>
    <source>
        <strain evidence="4">XZYJ18</strain>
    </source>
</reference>
<organism evidence="3 4">
    <name type="scientific">Nocardiopsis mangrovi</name>
    <dbReference type="NCBI Taxonomy" id="1179818"/>
    <lineage>
        <taxon>Bacteria</taxon>
        <taxon>Bacillati</taxon>
        <taxon>Actinomycetota</taxon>
        <taxon>Actinomycetes</taxon>
        <taxon>Streptosporangiales</taxon>
        <taxon>Nocardiopsidaceae</taxon>
        <taxon>Nocardiopsis</taxon>
    </lineage>
</organism>
<comment type="caution">
    <text evidence="3">The sequence shown here is derived from an EMBL/GenBank/DDBJ whole genome shotgun (WGS) entry which is preliminary data.</text>
</comment>
<feature type="region of interest" description="Disordered" evidence="1">
    <location>
        <begin position="30"/>
        <end position="51"/>
    </location>
</feature>
<name>A0ABV9DSR1_9ACTN</name>
<dbReference type="RefSeq" id="WP_378571814.1">
    <property type="nucleotide sequence ID" value="NZ_JBHSFQ010000003.1"/>
</dbReference>
<evidence type="ECO:0000256" key="1">
    <source>
        <dbReference type="SAM" id="MobiDB-lite"/>
    </source>
</evidence>
<feature type="region of interest" description="Disordered" evidence="1">
    <location>
        <begin position="120"/>
        <end position="140"/>
    </location>
</feature>
<evidence type="ECO:0000313" key="4">
    <source>
        <dbReference type="Proteomes" id="UP001595923"/>
    </source>
</evidence>
<sequence length="140" mass="14155">MTTFDGARRFARVVSLAALGLVLGIGSAACGGEAEPDASESAGPAPVLGPDDDRLQLTEGVPVELGAGTDRATTLRMAGHQDGDDPAVVISVGEDGDDSEHTLSLGDTLDIGGEPWRVSEIGISDSDSRPGSVTLIRGEG</sequence>
<feature type="signal peptide" evidence="2">
    <location>
        <begin position="1"/>
        <end position="28"/>
    </location>
</feature>